<reference evidence="2 3" key="2">
    <citation type="submission" date="2018-11" db="EMBL/GenBank/DDBJ databases">
        <authorList>
            <consortium name="Pathogen Informatics"/>
        </authorList>
    </citation>
    <scope>NUCLEOTIDE SEQUENCE [LARGE SCALE GENOMIC DNA]</scope>
</reference>
<evidence type="ECO:0000313" key="3">
    <source>
        <dbReference type="Proteomes" id="UP000278627"/>
    </source>
</evidence>
<dbReference type="AlphaFoldDB" id="A0A0N4THB2"/>
<sequence length="65" mass="7436">MKRDPTRSKRAIQRAAEQNFATQFNVICSKGDFSYVTHAIEYCEVSNRAIVSECKSYTLSMKVIL</sequence>
<dbReference type="Pfam" id="PF04155">
    <property type="entry name" value="Ground-like"/>
    <property type="match status" value="1"/>
</dbReference>
<evidence type="ECO:0000259" key="1">
    <source>
        <dbReference type="Pfam" id="PF04155"/>
    </source>
</evidence>
<dbReference type="InterPro" id="IPR007284">
    <property type="entry name" value="Ground-like_dom"/>
</dbReference>
<reference evidence="4" key="1">
    <citation type="submission" date="2017-02" db="UniProtKB">
        <authorList>
            <consortium name="WormBaseParasite"/>
        </authorList>
    </citation>
    <scope>IDENTIFICATION</scope>
</reference>
<protein>
    <submittedName>
        <fullName evidence="4">Ground-like domain-containing protein</fullName>
    </submittedName>
</protein>
<dbReference type="EMBL" id="UZAD01008757">
    <property type="protein sequence ID" value="VDN88750.1"/>
    <property type="molecule type" value="Genomic_DNA"/>
</dbReference>
<gene>
    <name evidence="2" type="ORF">BPAG_LOCUS7564</name>
</gene>
<evidence type="ECO:0000313" key="2">
    <source>
        <dbReference type="EMBL" id="VDN88750.1"/>
    </source>
</evidence>
<feature type="domain" description="Ground-like" evidence="1">
    <location>
        <begin position="2"/>
        <end position="49"/>
    </location>
</feature>
<organism evidence="4">
    <name type="scientific">Brugia pahangi</name>
    <name type="common">Filarial nematode worm</name>
    <dbReference type="NCBI Taxonomy" id="6280"/>
    <lineage>
        <taxon>Eukaryota</taxon>
        <taxon>Metazoa</taxon>
        <taxon>Ecdysozoa</taxon>
        <taxon>Nematoda</taxon>
        <taxon>Chromadorea</taxon>
        <taxon>Rhabditida</taxon>
        <taxon>Spirurina</taxon>
        <taxon>Spiruromorpha</taxon>
        <taxon>Filarioidea</taxon>
        <taxon>Onchocercidae</taxon>
        <taxon>Brugia</taxon>
    </lineage>
</organism>
<name>A0A0N4THB2_BRUPA</name>
<dbReference type="Proteomes" id="UP000278627">
    <property type="component" value="Unassembled WGS sequence"/>
</dbReference>
<dbReference type="WBParaSite" id="BPAG_0000760001-mRNA-1">
    <property type="protein sequence ID" value="BPAG_0000760001-mRNA-1"/>
    <property type="gene ID" value="BPAG_0000760001"/>
</dbReference>
<accession>A0A0N4THB2</accession>
<proteinExistence type="predicted"/>
<keyword evidence="3" id="KW-1185">Reference proteome</keyword>
<evidence type="ECO:0000313" key="4">
    <source>
        <dbReference type="WBParaSite" id="BPAG_0000760001-mRNA-1"/>
    </source>
</evidence>